<organism evidence="7 9">
    <name type="scientific">Schizosaccharomyces japonicus (strain yFS275 / FY16936)</name>
    <name type="common">Fission yeast</name>
    <dbReference type="NCBI Taxonomy" id="402676"/>
    <lineage>
        <taxon>Eukaryota</taxon>
        <taxon>Fungi</taxon>
        <taxon>Dikarya</taxon>
        <taxon>Ascomycota</taxon>
        <taxon>Taphrinomycotina</taxon>
        <taxon>Schizosaccharomycetes</taxon>
        <taxon>Schizosaccharomycetales</taxon>
        <taxon>Schizosaccharomycetaceae</taxon>
        <taxon>Schizosaccharomyces</taxon>
    </lineage>
</organism>
<dbReference type="Pfam" id="PF11712">
    <property type="entry name" value="Vma12"/>
    <property type="match status" value="1"/>
</dbReference>
<keyword evidence="2 6" id="KW-0812">Transmembrane</keyword>
<evidence type="ECO:0000256" key="6">
    <source>
        <dbReference type="SAM" id="Phobius"/>
    </source>
</evidence>
<feature type="transmembrane region" description="Helical" evidence="6">
    <location>
        <begin position="97"/>
        <end position="115"/>
    </location>
</feature>
<sequence>MLYELTETQQKDLQYFAPIEGSLLTEKLKSFVLKRKDINLADWIVGMRLVMQSNAKGEDKIKKIDDANTVNNDIAIHDILPVPSDDARQKRLLKNQVSAIINILFTVLGTATAVWKCASSYSNEKRVALSGISAFVVLVADVFLYVRYLQSSPQKPPKPVQRKVVYTWSTADLPLEEKKVQ</sequence>
<dbReference type="HOGENOM" id="CLU_1295072_0_0_1"/>
<protein>
    <submittedName>
        <fullName evidence="7">Endoplasmic reticulum membrane protein</fullName>
    </submittedName>
</protein>
<keyword evidence="3" id="KW-0256">Endoplasmic reticulum</keyword>
<proteinExistence type="predicted"/>
<name>T0TAX9_SCHJY</name>
<dbReference type="GO" id="GO:0005789">
    <property type="term" value="C:endoplasmic reticulum membrane"/>
    <property type="evidence" value="ECO:0007669"/>
    <property type="project" value="UniProtKB-SubCell"/>
</dbReference>
<keyword evidence="4 6" id="KW-1133">Transmembrane helix</keyword>
<keyword evidence="5 6" id="KW-0472">Membrane</keyword>
<comment type="subcellular location">
    <subcellularLocation>
        <location evidence="1">Endoplasmic reticulum membrane</location>
        <topology evidence="1">Multi-pass membrane protein</topology>
    </subcellularLocation>
</comment>
<dbReference type="PANTHER" id="PTHR31394:SF1">
    <property type="entry name" value="TRANSMEMBRANE PROTEIN 199"/>
    <property type="match status" value="1"/>
</dbReference>
<dbReference type="GeneID" id="22831138"/>
<dbReference type="OrthoDB" id="19981at2759"/>
<evidence type="ECO:0000256" key="2">
    <source>
        <dbReference type="ARBA" id="ARBA00022692"/>
    </source>
</evidence>
<dbReference type="GO" id="GO:0070072">
    <property type="term" value="P:vacuolar proton-transporting V-type ATPase complex assembly"/>
    <property type="evidence" value="ECO:0007669"/>
    <property type="project" value="InterPro"/>
</dbReference>
<evidence type="ECO:0000313" key="7">
    <source>
        <dbReference type="EMBL" id="EQC52963.1"/>
    </source>
</evidence>
<dbReference type="InterPro" id="IPR021013">
    <property type="entry name" value="ATPase_Vma12"/>
</dbReference>
<dbReference type="eggNOG" id="ENOG502SD8D">
    <property type="taxonomic scope" value="Eukaryota"/>
</dbReference>
<evidence type="ECO:0000256" key="5">
    <source>
        <dbReference type="ARBA" id="ARBA00023136"/>
    </source>
</evidence>
<dbReference type="VEuPathDB" id="FungiDB:SJAG_06514"/>
<keyword evidence="9" id="KW-1185">Reference proteome</keyword>
<evidence type="ECO:0000256" key="3">
    <source>
        <dbReference type="ARBA" id="ARBA00022824"/>
    </source>
</evidence>
<feature type="transmembrane region" description="Helical" evidence="6">
    <location>
        <begin position="127"/>
        <end position="146"/>
    </location>
</feature>
<dbReference type="EMBL" id="KE651168">
    <property type="protein sequence ID" value="EQC52963.1"/>
    <property type="molecule type" value="Genomic_DNA"/>
</dbReference>
<dbReference type="STRING" id="402676.T0TAX9"/>
<accession>T0TAX9</accession>
<dbReference type="PANTHER" id="PTHR31394">
    <property type="entry name" value="TRANSMEMBRANE PROTEIN 199"/>
    <property type="match status" value="1"/>
</dbReference>
<dbReference type="Proteomes" id="UP000001744">
    <property type="component" value="Unassembled WGS sequence"/>
</dbReference>
<evidence type="ECO:0000256" key="4">
    <source>
        <dbReference type="ARBA" id="ARBA00022989"/>
    </source>
</evidence>
<gene>
    <name evidence="8" type="primary">vph2</name>
    <name evidence="7" type="ORF">SJAG_06514</name>
</gene>
<reference evidence="7 9" key="1">
    <citation type="journal article" date="2011" name="Science">
        <title>Comparative functional genomics of the fission yeasts.</title>
        <authorList>
            <person name="Rhind N."/>
            <person name="Chen Z."/>
            <person name="Yassour M."/>
            <person name="Thompson D.A."/>
            <person name="Haas B.J."/>
            <person name="Habib N."/>
            <person name="Wapinski I."/>
            <person name="Roy S."/>
            <person name="Lin M.F."/>
            <person name="Heiman D.I."/>
            <person name="Young S.K."/>
            <person name="Furuya K."/>
            <person name="Guo Y."/>
            <person name="Pidoux A."/>
            <person name="Chen H.M."/>
            <person name="Robbertse B."/>
            <person name="Goldberg J.M."/>
            <person name="Aoki K."/>
            <person name="Bayne E.H."/>
            <person name="Berlin A.M."/>
            <person name="Desjardins C.A."/>
            <person name="Dobbs E."/>
            <person name="Dukaj L."/>
            <person name="Fan L."/>
            <person name="FitzGerald M.G."/>
            <person name="French C."/>
            <person name="Gujja S."/>
            <person name="Hansen K."/>
            <person name="Keifenheim D."/>
            <person name="Levin J.Z."/>
            <person name="Mosher R.A."/>
            <person name="Mueller C.A."/>
            <person name="Pfiffner J."/>
            <person name="Priest M."/>
            <person name="Russ C."/>
            <person name="Smialowska A."/>
            <person name="Swoboda P."/>
            <person name="Sykes S.M."/>
            <person name="Vaughn M."/>
            <person name="Vengrova S."/>
            <person name="Yoder R."/>
            <person name="Zeng Q."/>
            <person name="Allshire R."/>
            <person name="Baulcombe D."/>
            <person name="Birren B.W."/>
            <person name="Brown W."/>
            <person name="Ekwall K."/>
            <person name="Kellis M."/>
            <person name="Leatherwood J."/>
            <person name="Levin H."/>
            <person name="Margalit H."/>
            <person name="Martienssen R."/>
            <person name="Nieduszynski C.A."/>
            <person name="Spatafora J.W."/>
            <person name="Friedman N."/>
            <person name="Dalgaard J.Z."/>
            <person name="Baumann P."/>
            <person name="Niki H."/>
            <person name="Regev A."/>
            <person name="Nusbaum C."/>
        </authorList>
    </citation>
    <scope>NUCLEOTIDE SEQUENCE [LARGE SCALE GENOMIC DNA]</scope>
    <source>
        <strain evidence="9">yFS275 / FY16936</strain>
    </source>
</reference>
<dbReference type="JaponicusDB" id="SJAG_06514">
    <property type="gene designation" value="vph2"/>
</dbReference>
<dbReference type="RefSeq" id="XP_011049064.1">
    <property type="nucleotide sequence ID" value="XM_011050762.1"/>
</dbReference>
<evidence type="ECO:0000313" key="9">
    <source>
        <dbReference type="Proteomes" id="UP000001744"/>
    </source>
</evidence>
<dbReference type="AlphaFoldDB" id="T0TAX9"/>
<evidence type="ECO:0000256" key="1">
    <source>
        <dbReference type="ARBA" id="ARBA00004477"/>
    </source>
</evidence>
<evidence type="ECO:0000313" key="8">
    <source>
        <dbReference type="JaponicusDB" id="SJAG_06514"/>
    </source>
</evidence>